<gene>
    <name evidence="2" type="ORF">QOZ84_05430</name>
</gene>
<dbReference type="Proteomes" id="UP001301012">
    <property type="component" value="Unassembled WGS sequence"/>
</dbReference>
<name>A0ABT7E7S9_9FIRM</name>
<feature type="transmembrane region" description="Helical" evidence="1">
    <location>
        <begin position="38"/>
        <end position="59"/>
    </location>
</feature>
<keyword evidence="3" id="KW-1185">Reference proteome</keyword>
<feature type="transmembrane region" description="Helical" evidence="1">
    <location>
        <begin position="232"/>
        <end position="251"/>
    </location>
</feature>
<feature type="transmembrane region" description="Helical" evidence="1">
    <location>
        <begin position="108"/>
        <end position="129"/>
    </location>
</feature>
<feature type="transmembrane region" description="Helical" evidence="1">
    <location>
        <begin position="159"/>
        <end position="176"/>
    </location>
</feature>
<organism evidence="2 3">
    <name type="scientific">Romboutsia sedimentorum</name>
    <dbReference type="NCBI Taxonomy" id="1368474"/>
    <lineage>
        <taxon>Bacteria</taxon>
        <taxon>Bacillati</taxon>
        <taxon>Bacillota</taxon>
        <taxon>Clostridia</taxon>
        <taxon>Peptostreptococcales</taxon>
        <taxon>Peptostreptococcaceae</taxon>
        <taxon>Romboutsia</taxon>
    </lineage>
</organism>
<proteinExistence type="predicted"/>
<protein>
    <submittedName>
        <fullName evidence="2">Polysaccharide polymerase</fullName>
    </submittedName>
</protein>
<keyword evidence="1" id="KW-0812">Transmembrane</keyword>
<keyword evidence="1" id="KW-0472">Membrane</keyword>
<evidence type="ECO:0000256" key="1">
    <source>
        <dbReference type="SAM" id="Phobius"/>
    </source>
</evidence>
<keyword evidence="1" id="KW-1133">Transmembrane helix</keyword>
<accession>A0ABT7E7S9</accession>
<feature type="transmembrane region" description="Helical" evidence="1">
    <location>
        <begin position="12"/>
        <end position="32"/>
    </location>
</feature>
<reference evidence="2 3" key="1">
    <citation type="submission" date="2023-05" db="EMBL/GenBank/DDBJ databases">
        <title>Rombocin, a short stable natural nisin variant, displays selective antimicrobial activity against Listeria monocytogenes and employs dual mode of action to kill target bacterial strains.</title>
        <authorList>
            <person name="Wambui J."/>
            <person name="Stephan R."/>
            <person name="Kuipers O.P."/>
        </authorList>
    </citation>
    <scope>NUCLEOTIDE SEQUENCE [LARGE SCALE GENOMIC DNA]</scope>
    <source>
        <strain evidence="2 3">RC002</strain>
    </source>
</reference>
<sequence length="384" mass="43986">MNSLSKKTNVKNVIFTLVLFSIILRKYMISFVDPSINIGLIKSLLFYGAIAILGILFLLDSKKSITEILLVGGCSILYIINREGAILLIVLLAVAAKNIDDKYVVKNYLIISAIFLIISILIFNLFPWLESNHEVHYRYIDALDISVPRLDYGLGNPNAVFYHMVTIYTAYIFLRFEKYNNWDRLLLFGTSILIYQNTYSRTGFYTVVAGLAFVEIIRFLDIKKIKPLSYLAKISPILLTVVSVIMGTVLYKNGALNRLLASRPKYWNVYLSKEGNFLKPFGNVYSSVIKSNNPLDNSYVYIVCMLGLVAFALFAYIMYKGIKSFIEKDKKKYLSVIVIFLIYCFAENLLLEAAFSFGIILVIKEVMLNDKREINIYEIFKRKV</sequence>
<comment type="caution">
    <text evidence="2">The sequence shown here is derived from an EMBL/GenBank/DDBJ whole genome shotgun (WGS) entry which is preliminary data.</text>
</comment>
<feature type="transmembrane region" description="Helical" evidence="1">
    <location>
        <begin position="203"/>
        <end position="220"/>
    </location>
</feature>
<feature type="transmembrane region" description="Helical" evidence="1">
    <location>
        <begin position="340"/>
        <end position="363"/>
    </location>
</feature>
<evidence type="ECO:0000313" key="3">
    <source>
        <dbReference type="Proteomes" id="UP001301012"/>
    </source>
</evidence>
<evidence type="ECO:0000313" key="2">
    <source>
        <dbReference type="EMBL" id="MDK2562978.1"/>
    </source>
</evidence>
<dbReference type="EMBL" id="JASKYM010000002">
    <property type="protein sequence ID" value="MDK2562978.1"/>
    <property type="molecule type" value="Genomic_DNA"/>
</dbReference>
<feature type="transmembrane region" description="Helical" evidence="1">
    <location>
        <begin position="299"/>
        <end position="319"/>
    </location>
</feature>